<evidence type="ECO:0000313" key="2">
    <source>
        <dbReference type="EMBL" id="PIZ46985.1"/>
    </source>
</evidence>
<organism evidence="2 3">
    <name type="scientific">candidate division WWE3 bacterium CG_4_10_14_0_2_um_filter_41_14</name>
    <dbReference type="NCBI Taxonomy" id="1975072"/>
    <lineage>
        <taxon>Bacteria</taxon>
        <taxon>Katanobacteria</taxon>
    </lineage>
</organism>
<feature type="region of interest" description="Disordered" evidence="1">
    <location>
        <begin position="37"/>
        <end position="58"/>
    </location>
</feature>
<dbReference type="AlphaFoldDB" id="A0A2M7TK02"/>
<dbReference type="EMBL" id="PFNL01000070">
    <property type="protein sequence ID" value="PIZ46985.1"/>
    <property type="molecule type" value="Genomic_DNA"/>
</dbReference>
<name>A0A2M7TK02_UNCKA</name>
<evidence type="ECO:0000256" key="1">
    <source>
        <dbReference type="SAM" id="MobiDB-lite"/>
    </source>
</evidence>
<protein>
    <submittedName>
        <fullName evidence="2">Uncharacterized protein</fullName>
    </submittedName>
</protein>
<comment type="caution">
    <text evidence="2">The sequence shown here is derived from an EMBL/GenBank/DDBJ whole genome shotgun (WGS) entry which is preliminary data.</text>
</comment>
<feature type="non-terminal residue" evidence="2">
    <location>
        <position position="360"/>
    </location>
</feature>
<reference evidence="3" key="1">
    <citation type="submission" date="2017-09" db="EMBL/GenBank/DDBJ databases">
        <title>Depth-based differentiation of microbial function through sediment-hosted aquifers and enrichment of novel symbionts in the deep terrestrial subsurface.</title>
        <authorList>
            <person name="Probst A.J."/>
            <person name="Ladd B."/>
            <person name="Jarett J.K."/>
            <person name="Geller-Mcgrath D.E."/>
            <person name="Sieber C.M.K."/>
            <person name="Emerson J.B."/>
            <person name="Anantharaman K."/>
            <person name="Thomas B.C."/>
            <person name="Malmstrom R."/>
            <person name="Stieglmeier M."/>
            <person name="Klingl A."/>
            <person name="Woyke T."/>
            <person name="Ryan C.M."/>
            <person name="Banfield J.F."/>
        </authorList>
    </citation>
    <scope>NUCLEOTIDE SEQUENCE [LARGE SCALE GENOMIC DNA]</scope>
</reference>
<proteinExistence type="predicted"/>
<gene>
    <name evidence="2" type="ORF">COY32_02555</name>
</gene>
<evidence type="ECO:0000313" key="3">
    <source>
        <dbReference type="Proteomes" id="UP000228920"/>
    </source>
</evidence>
<feature type="compositionally biased region" description="Polar residues" evidence="1">
    <location>
        <begin position="37"/>
        <end position="54"/>
    </location>
</feature>
<dbReference type="Proteomes" id="UP000228920">
    <property type="component" value="Unassembled WGS sequence"/>
</dbReference>
<accession>A0A2M7TK02</accession>
<sequence>MRLIFFALVAILIMIGGGAYYMSLQDGNGEIAITPTPTANDPTVPDASTSTVEPTPTDVPVSVGATHVSPESLASILSNPTYATLRLENYGFADFLVAQSNGTELFYLQGNGNIYSKGDASFNAISIRGMGVLGEMLVRGGATFNDGLAITQGTLSLDGDLSFSGPHTISGSGSLTINPTGNINFQSPSYYINESGKMVVAEIVAPKLSYSGDITIDANSPERTTTVTVQNSDPLQSANLSIEGDVIVNGGTVTFASSETIDAKTADTLKFTSDGNLAMVLGDAAGNKKVYIYDSTGTNDVFSVDSFGNVFADGNLNIAGSFTAATTIIASLSVTGDSTFGGNITVAGTATVSTLAAGTT</sequence>